<comment type="caution">
    <text evidence="2">The sequence shown here is derived from an EMBL/GenBank/DDBJ whole genome shotgun (WGS) entry which is preliminary data.</text>
</comment>
<dbReference type="AlphaFoldDB" id="A0AAE3H861"/>
<keyword evidence="1" id="KW-0472">Membrane</keyword>
<accession>A0AAE3H861</accession>
<feature type="transmembrane region" description="Helical" evidence="1">
    <location>
        <begin position="43"/>
        <end position="63"/>
    </location>
</feature>
<keyword evidence="3" id="KW-1185">Reference proteome</keyword>
<keyword evidence="1" id="KW-0812">Transmembrane</keyword>
<dbReference type="EMBL" id="JTEO01000002">
    <property type="protein sequence ID" value="MCQ6961831.1"/>
    <property type="molecule type" value="Genomic_DNA"/>
</dbReference>
<evidence type="ECO:0000256" key="1">
    <source>
        <dbReference type="SAM" id="Phobius"/>
    </source>
</evidence>
<protein>
    <submittedName>
        <fullName evidence="2">Uncharacterized protein</fullName>
    </submittedName>
</protein>
<feature type="transmembrane region" description="Helical" evidence="1">
    <location>
        <begin position="12"/>
        <end position="31"/>
    </location>
</feature>
<organism evidence="2 3">
    <name type="scientific">Methanolobus chelungpuianus</name>
    <dbReference type="NCBI Taxonomy" id="502115"/>
    <lineage>
        <taxon>Archaea</taxon>
        <taxon>Methanobacteriati</taxon>
        <taxon>Methanobacteriota</taxon>
        <taxon>Stenosarchaea group</taxon>
        <taxon>Methanomicrobia</taxon>
        <taxon>Methanosarcinales</taxon>
        <taxon>Methanosarcinaceae</taxon>
        <taxon>Methanolobus</taxon>
    </lineage>
</organism>
<dbReference type="Proteomes" id="UP001206983">
    <property type="component" value="Unassembled WGS sequence"/>
</dbReference>
<evidence type="ECO:0000313" key="3">
    <source>
        <dbReference type="Proteomes" id="UP001206983"/>
    </source>
</evidence>
<name>A0AAE3H861_9EURY</name>
<feature type="transmembrane region" description="Helical" evidence="1">
    <location>
        <begin position="75"/>
        <end position="94"/>
    </location>
</feature>
<reference evidence="2 3" key="1">
    <citation type="journal article" date="2011" name="Appl. Environ. Microbiol.">
        <title>Methanogenic archaea isolated from Taiwan's Chelungpu fault.</title>
        <authorList>
            <person name="Wu S.Y."/>
            <person name="Lai M.C."/>
        </authorList>
    </citation>
    <scope>NUCLEOTIDE SEQUENCE [LARGE SCALE GENOMIC DNA]</scope>
    <source>
        <strain evidence="2 3">St545Mb</strain>
    </source>
</reference>
<evidence type="ECO:0000313" key="2">
    <source>
        <dbReference type="EMBL" id="MCQ6961831.1"/>
    </source>
</evidence>
<dbReference type="RefSeq" id="WP_256621526.1">
    <property type="nucleotide sequence ID" value="NZ_JTEO01000002.1"/>
</dbReference>
<sequence>MNREPINPQKYIRFLKIGIFFTALFGMYLGIQGLYLMLVERNFITGASLFLAGLLIAPPPIGISRMVKEQFGIDLSIPVRMVATTLLLFIAWLSL</sequence>
<keyword evidence="1" id="KW-1133">Transmembrane helix</keyword>
<gene>
    <name evidence="2" type="ORF">PV02_01135</name>
</gene>
<proteinExistence type="predicted"/>